<gene>
    <name evidence="3" type="ORF">HGA06_06000</name>
</gene>
<dbReference type="InterPro" id="IPR053147">
    <property type="entry name" value="Hsp_HslJ-like"/>
</dbReference>
<evidence type="ECO:0000259" key="2">
    <source>
        <dbReference type="Pfam" id="PF03724"/>
    </source>
</evidence>
<keyword evidence="4" id="KW-1185">Reference proteome</keyword>
<dbReference type="InterPro" id="IPR038670">
    <property type="entry name" value="HslJ-like_sf"/>
</dbReference>
<feature type="domain" description="DUF306" evidence="2">
    <location>
        <begin position="149"/>
        <end position="256"/>
    </location>
</feature>
<reference evidence="3 4" key="1">
    <citation type="submission" date="2020-04" db="EMBL/GenBank/DDBJ databases">
        <title>MicrobeNet Type strains.</title>
        <authorList>
            <person name="Nicholson A.C."/>
        </authorList>
    </citation>
    <scope>NUCLEOTIDE SEQUENCE [LARGE SCALE GENOMIC DNA]</scope>
    <source>
        <strain evidence="3 4">DSM 40738</strain>
    </source>
</reference>
<dbReference type="RefSeq" id="WP_168437980.1">
    <property type="nucleotide sequence ID" value="NZ_JAAXOU010000036.1"/>
</dbReference>
<evidence type="ECO:0000313" key="4">
    <source>
        <dbReference type="Proteomes" id="UP000570003"/>
    </source>
</evidence>
<comment type="caution">
    <text evidence="3">The sequence shown here is derived from an EMBL/GenBank/DDBJ whole genome shotgun (WGS) entry which is preliminary data.</text>
</comment>
<evidence type="ECO:0000313" key="3">
    <source>
        <dbReference type="EMBL" id="NKY13736.1"/>
    </source>
</evidence>
<evidence type="ECO:0000256" key="1">
    <source>
        <dbReference type="SAM" id="SignalP"/>
    </source>
</evidence>
<dbReference type="PANTHER" id="PTHR35535:SF2">
    <property type="entry name" value="DUF306 DOMAIN-CONTAINING PROTEIN"/>
    <property type="match status" value="1"/>
</dbReference>
<dbReference type="EMBL" id="JAAXOU010000036">
    <property type="protein sequence ID" value="NKY13736.1"/>
    <property type="molecule type" value="Genomic_DNA"/>
</dbReference>
<feature type="chain" id="PRO_5041403982" evidence="1">
    <location>
        <begin position="20"/>
        <end position="266"/>
    </location>
</feature>
<accession>A0AA44DCM0</accession>
<protein>
    <submittedName>
        <fullName evidence="3">META domain-containing protein</fullName>
    </submittedName>
</protein>
<dbReference type="Pfam" id="PF03724">
    <property type="entry name" value="META"/>
    <property type="match status" value="2"/>
</dbReference>
<feature type="domain" description="DUF306" evidence="2">
    <location>
        <begin position="38"/>
        <end position="140"/>
    </location>
</feature>
<dbReference type="PROSITE" id="PS51257">
    <property type="entry name" value="PROKAR_LIPOPROTEIN"/>
    <property type="match status" value="1"/>
</dbReference>
<dbReference type="InterPro" id="IPR005184">
    <property type="entry name" value="DUF306_Meta_HslJ"/>
</dbReference>
<organism evidence="3 4">
    <name type="scientific">Streptomyces somaliensis (strain ATCC 33201 / DSM 40738 / JCM 12659 / KCTC 9044 / NCTC 11332 / NRRL B-12077 / IP 733)</name>
    <dbReference type="NCBI Taxonomy" id="1134445"/>
    <lineage>
        <taxon>Bacteria</taxon>
        <taxon>Bacillati</taxon>
        <taxon>Actinomycetota</taxon>
        <taxon>Actinomycetes</taxon>
        <taxon>Kitasatosporales</taxon>
        <taxon>Streptomycetaceae</taxon>
        <taxon>Streptomyces</taxon>
    </lineage>
</organism>
<dbReference type="Proteomes" id="UP000570003">
    <property type="component" value="Unassembled WGS sequence"/>
</dbReference>
<feature type="signal peptide" evidence="1">
    <location>
        <begin position="1"/>
        <end position="19"/>
    </location>
</feature>
<name>A0AA44DCM0_STRE0</name>
<sequence length="266" mass="27807">MRINKCLLPVLAATATALAGCAGGSGSGPGPGDRPDIPITGTHWAFDALTVDGARKTPPKPTPYIEFKPEGRAHGNAGCNDFEAETAVDGDTVTVGKVVLTQMACTDQGFESDFRKLFTGRLEARLDGDRLTLTTPGGDTITLSEQPEAPLEGTRWSVETLIEGGTAASLPAGVRGRPHLTVGADGTARGNLGCNNFTATVKTDGDELTFGSLTVTRRMCARPQNELERKLYGTLGGGPVTYRVEQRTLTVTARDGSGFGARATTP</sequence>
<dbReference type="Gene3D" id="2.40.128.270">
    <property type="match status" value="2"/>
</dbReference>
<dbReference type="AlphaFoldDB" id="A0AA44DCM0"/>
<dbReference type="PANTHER" id="PTHR35535">
    <property type="entry name" value="HEAT SHOCK PROTEIN HSLJ"/>
    <property type="match status" value="1"/>
</dbReference>
<keyword evidence="1" id="KW-0732">Signal</keyword>
<proteinExistence type="predicted"/>